<dbReference type="HOGENOM" id="CLU_2905527_0_0_1"/>
<organism evidence="1 2">
    <name type="scientific">Sclerotinia sclerotiorum (strain ATCC 18683 / 1980 / Ss-1)</name>
    <name type="common">White mold</name>
    <name type="synonym">Whetzelinia sclerotiorum</name>
    <dbReference type="NCBI Taxonomy" id="665079"/>
    <lineage>
        <taxon>Eukaryota</taxon>
        <taxon>Fungi</taxon>
        <taxon>Dikarya</taxon>
        <taxon>Ascomycota</taxon>
        <taxon>Pezizomycotina</taxon>
        <taxon>Leotiomycetes</taxon>
        <taxon>Helotiales</taxon>
        <taxon>Sclerotiniaceae</taxon>
        <taxon>Sclerotinia</taxon>
    </lineage>
</organism>
<sequence length="62" mass="6888">MYVLLMCGRSIAKGGTDVIDGVGSGMDSLKILIGFPIKREEGLALNFFEVKLRIFLCFLVYE</sequence>
<dbReference type="RefSeq" id="XP_001591923.1">
    <property type="nucleotide sequence ID" value="XM_001591873.1"/>
</dbReference>
<dbReference type="GeneID" id="5487980"/>
<accession>A7EPX0</accession>
<keyword evidence="2" id="KW-1185">Reference proteome</keyword>
<evidence type="ECO:0000313" key="2">
    <source>
        <dbReference type="Proteomes" id="UP000001312"/>
    </source>
</evidence>
<name>A7EPX0_SCLS1</name>
<dbReference type="KEGG" id="ssl:SS1G_07369"/>
<reference evidence="2" key="1">
    <citation type="journal article" date="2011" name="PLoS Genet.">
        <title>Genomic analysis of the necrotrophic fungal pathogens Sclerotinia sclerotiorum and Botrytis cinerea.</title>
        <authorList>
            <person name="Amselem J."/>
            <person name="Cuomo C.A."/>
            <person name="van Kan J.A."/>
            <person name="Viaud M."/>
            <person name="Benito E.P."/>
            <person name="Couloux A."/>
            <person name="Coutinho P.M."/>
            <person name="de Vries R.P."/>
            <person name="Dyer P.S."/>
            <person name="Fillinger S."/>
            <person name="Fournier E."/>
            <person name="Gout L."/>
            <person name="Hahn M."/>
            <person name="Kohn L."/>
            <person name="Lapalu N."/>
            <person name="Plummer K.M."/>
            <person name="Pradier J.M."/>
            <person name="Quevillon E."/>
            <person name="Sharon A."/>
            <person name="Simon A."/>
            <person name="ten Have A."/>
            <person name="Tudzynski B."/>
            <person name="Tudzynski P."/>
            <person name="Wincker P."/>
            <person name="Andrew M."/>
            <person name="Anthouard V."/>
            <person name="Beever R.E."/>
            <person name="Beffa R."/>
            <person name="Benoit I."/>
            <person name="Bouzid O."/>
            <person name="Brault B."/>
            <person name="Chen Z."/>
            <person name="Choquer M."/>
            <person name="Collemare J."/>
            <person name="Cotton P."/>
            <person name="Danchin E.G."/>
            <person name="Da Silva C."/>
            <person name="Gautier A."/>
            <person name="Giraud C."/>
            <person name="Giraud T."/>
            <person name="Gonzalez C."/>
            <person name="Grossetete S."/>
            <person name="Guldener U."/>
            <person name="Henrissat B."/>
            <person name="Howlett B.J."/>
            <person name="Kodira C."/>
            <person name="Kretschmer M."/>
            <person name="Lappartient A."/>
            <person name="Leroch M."/>
            <person name="Levis C."/>
            <person name="Mauceli E."/>
            <person name="Neuveglise C."/>
            <person name="Oeser B."/>
            <person name="Pearson M."/>
            <person name="Poulain J."/>
            <person name="Poussereau N."/>
            <person name="Quesneville H."/>
            <person name="Rascle C."/>
            <person name="Schumacher J."/>
            <person name="Segurens B."/>
            <person name="Sexton A."/>
            <person name="Silva E."/>
            <person name="Sirven C."/>
            <person name="Soanes D.M."/>
            <person name="Talbot N.J."/>
            <person name="Templeton M."/>
            <person name="Yandava C."/>
            <person name="Yarden O."/>
            <person name="Zeng Q."/>
            <person name="Rollins J.A."/>
            <person name="Lebrun M.H."/>
            <person name="Dickman M."/>
        </authorList>
    </citation>
    <scope>NUCLEOTIDE SEQUENCE [LARGE SCALE GENOMIC DNA]</scope>
    <source>
        <strain evidence="2">ATCC 18683 / 1980 / Ss-1</strain>
    </source>
</reference>
<dbReference type="AlphaFoldDB" id="A7EPX0"/>
<protein>
    <submittedName>
        <fullName evidence="1">Uncharacterized protein</fullName>
    </submittedName>
</protein>
<dbReference type="EMBL" id="CH476629">
    <property type="protein sequence ID" value="EDO04886.1"/>
    <property type="molecule type" value="Genomic_DNA"/>
</dbReference>
<proteinExistence type="predicted"/>
<evidence type="ECO:0000313" key="1">
    <source>
        <dbReference type="EMBL" id="EDO04886.1"/>
    </source>
</evidence>
<gene>
    <name evidence="1" type="ORF">SS1G_07369</name>
</gene>
<dbReference type="Proteomes" id="UP000001312">
    <property type="component" value="Unassembled WGS sequence"/>
</dbReference>
<dbReference type="InParanoid" id="A7EPX0"/>